<evidence type="ECO:0000256" key="1">
    <source>
        <dbReference type="SAM" id="Phobius"/>
    </source>
</evidence>
<name>A0A6S4GUC1_9BACT</name>
<reference evidence="2 3" key="1">
    <citation type="journal article" date="2015" name="Proc. Natl. Acad. Sci. U.S.A.">
        <title>Cultivation of a human-associated TM7 phylotype reveals a reduced genome and epibiotic parasitic lifestyle.</title>
        <authorList>
            <person name="He X."/>
            <person name="McLean J.S."/>
            <person name="Edlund A."/>
            <person name="Yooseph S."/>
            <person name="Hall A.P."/>
            <person name="Liu S.Y."/>
            <person name="Dorrestein P.C."/>
            <person name="Esquenazi E."/>
            <person name="Hunter R.C."/>
            <person name="Cheng G."/>
            <person name="Nelson K.E."/>
            <person name="Lux R."/>
            <person name="Shi W."/>
        </authorList>
    </citation>
    <scope>NUCLEOTIDE SEQUENCE [LARGE SCALE GENOMIC DNA]</scope>
    <source>
        <strain evidence="2 3">TM7x</strain>
    </source>
</reference>
<evidence type="ECO:0000313" key="2">
    <source>
        <dbReference type="EMBL" id="AJA06844.1"/>
    </source>
</evidence>
<dbReference type="EMBL" id="CP007496">
    <property type="protein sequence ID" value="AJA06844.1"/>
    <property type="molecule type" value="Genomic_DNA"/>
</dbReference>
<sequence>MAEKTAKKQPDKLSRKVIRDNENGARQAILEDLFFDFHRSRRQVYWMNFIRGIFFGVGSALGATLLITLLIWLLGQFADIFPPLADFINHLIETMQHRQ</sequence>
<protein>
    <submittedName>
        <fullName evidence="2">Uncharacterized protein</fullName>
    </submittedName>
</protein>
<feature type="transmembrane region" description="Helical" evidence="1">
    <location>
        <begin position="49"/>
        <end position="74"/>
    </location>
</feature>
<keyword evidence="1" id="KW-0472">Membrane</keyword>
<dbReference type="Pfam" id="PF18910">
    <property type="entry name" value="DUF5665"/>
    <property type="match status" value="1"/>
</dbReference>
<dbReference type="InterPro" id="IPR043723">
    <property type="entry name" value="DUF5665"/>
</dbReference>
<keyword evidence="1" id="KW-1133">Transmembrane helix</keyword>
<gene>
    <name evidence="2" type="ORF">TM7x_02355</name>
</gene>
<keyword evidence="1" id="KW-0812">Transmembrane</keyword>
<dbReference type="KEGG" id="sox:TM7x_02355"/>
<accession>A0A6S4GUC1</accession>
<dbReference type="Proteomes" id="UP000030902">
    <property type="component" value="Chromosome"/>
</dbReference>
<proteinExistence type="predicted"/>
<evidence type="ECO:0000313" key="3">
    <source>
        <dbReference type="Proteomes" id="UP000030902"/>
    </source>
</evidence>
<dbReference type="RefSeq" id="WP_039327535.1">
    <property type="nucleotide sequence ID" value="NZ_CP007496.1"/>
</dbReference>
<dbReference type="AlphaFoldDB" id="A0A6S4GUC1"/>
<organism evidence="2 3">
    <name type="scientific">Candidatus Nanosynbacter lyticus</name>
    <dbReference type="NCBI Taxonomy" id="2093824"/>
    <lineage>
        <taxon>Bacteria</taxon>
        <taxon>Candidatus Saccharimonadota</taxon>
        <taxon>Candidatus Saccharimonadia</taxon>
        <taxon>Candidatus Nanosynbacterales</taxon>
        <taxon>Candidatus Nanosynbacteraceae</taxon>
        <taxon>Candidatus Nanosynbacter</taxon>
    </lineage>
</organism>
<keyword evidence="3" id="KW-1185">Reference proteome</keyword>